<accession>A0A8J2BRR7</accession>
<sequence>MVPTGKINRWKGRPVWAASITTLTGGTIDRETLKKDLLNKTGN</sequence>
<gene>
    <name evidence="1" type="ORF">MPNT_50042</name>
</gene>
<evidence type="ECO:0000313" key="1">
    <source>
        <dbReference type="EMBL" id="CAF0702340.1"/>
    </source>
</evidence>
<dbReference type="AlphaFoldDB" id="A0A8J2BRR7"/>
<comment type="caution">
    <text evidence="1">The sequence shown here is derived from an EMBL/GenBank/DDBJ whole genome shotgun (WGS) entry which is preliminary data.</text>
</comment>
<evidence type="ECO:0000313" key="2">
    <source>
        <dbReference type="Proteomes" id="UP000663859"/>
    </source>
</evidence>
<reference evidence="1" key="1">
    <citation type="submission" date="2021-02" db="EMBL/GenBank/DDBJ databases">
        <authorList>
            <person name="Cremers G."/>
            <person name="Picone N."/>
        </authorList>
    </citation>
    <scope>NUCLEOTIDE SEQUENCE</scope>
    <source>
        <strain evidence="1">PQ17</strain>
    </source>
</reference>
<protein>
    <submittedName>
        <fullName evidence="1">Uncharacterized protein</fullName>
    </submittedName>
</protein>
<keyword evidence="2" id="KW-1185">Reference proteome</keyword>
<dbReference type="EMBL" id="CAJNOB010000045">
    <property type="protein sequence ID" value="CAF0702340.1"/>
    <property type="molecule type" value="Genomic_DNA"/>
</dbReference>
<proteinExistence type="predicted"/>
<dbReference type="Proteomes" id="UP000663859">
    <property type="component" value="Unassembled WGS sequence"/>
</dbReference>
<name>A0A8J2BRR7_9BACT</name>
<organism evidence="1 2">
    <name type="scientific">Candidatus Methylacidithermus pantelleriae</name>
    <dbReference type="NCBI Taxonomy" id="2744239"/>
    <lineage>
        <taxon>Bacteria</taxon>
        <taxon>Pseudomonadati</taxon>
        <taxon>Verrucomicrobiota</taxon>
        <taxon>Methylacidiphilae</taxon>
        <taxon>Methylacidiphilales</taxon>
        <taxon>Methylacidiphilaceae</taxon>
        <taxon>Candidatus Methylacidithermus</taxon>
    </lineage>
</organism>